<dbReference type="PROSITE" id="PS52019">
    <property type="entry name" value="PKS_MFAS_DH"/>
    <property type="match status" value="1"/>
</dbReference>
<dbReference type="InterPro" id="IPR005645">
    <property type="entry name" value="FSH-like_dom"/>
</dbReference>
<dbReference type="SMART" id="SM00825">
    <property type="entry name" value="PKS_KS"/>
    <property type="match status" value="1"/>
</dbReference>
<evidence type="ECO:0000256" key="5">
    <source>
        <dbReference type="ARBA" id="ARBA00022679"/>
    </source>
</evidence>
<dbReference type="InterPro" id="IPR049900">
    <property type="entry name" value="PKS_mFAS_DH"/>
</dbReference>
<dbReference type="Gene3D" id="3.40.50.150">
    <property type="entry name" value="Vaccinia Virus protein VP39"/>
    <property type="match status" value="1"/>
</dbReference>
<feature type="active site" description="Proton donor; for dehydratase activity" evidence="7">
    <location>
        <position position="1773"/>
    </location>
</feature>
<accession>A0A8T9BBT6</accession>
<dbReference type="EMBL" id="QGMF01000251">
    <property type="protein sequence ID" value="TVY17494.1"/>
    <property type="molecule type" value="Genomic_DNA"/>
</dbReference>
<dbReference type="SUPFAM" id="SSF53901">
    <property type="entry name" value="Thiolase-like"/>
    <property type="match status" value="1"/>
</dbReference>
<evidence type="ECO:0000256" key="1">
    <source>
        <dbReference type="ARBA" id="ARBA00005179"/>
    </source>
</evidence>
<keyword evidence="12" id="KW-1185">Reference proteome</keyword>
<dbReference type="GO" id="GO:0004315">
    <property type="term" value="F:3-oxoacyl-[acyl-carrier-protein] synthase activity"/>
    <property type="evidence" value="ECO:0007669"/>
    <property type="project" value="InterPro"/>
</dbReference>
<dbReference type="GO" id="GO:0004312">
    <property type="term" value="F:fatty acid synthase activity"/>
    <property type="evidence" value="ECO:0007669"/>
    <property type="project" value="TreeGrafter"/>
</dbReference>
<dbReference type="PANTHER" id="PTHR43775">
    <property type="entry name" value="FATTY ACID SYNTHASE"/>
    <property type="match status" value="1"/>
</dbReference>
<evidence type="ECO:0000256" key="4">
    <source>
        <dbReference type="ARBA" id="ARBA00022603"/>
    </source>
</evidence>
<keyword evidence="6" id="KW-0511">Multifunctional enzyme</keyword>
<gene>
    <name evidence="11" type="primary">mpas</name>
    <name evidence="11" type="ORF">LARI1_G005371</name>
</gene>
<dbReference type="PROSITE" id="PS00012">
    <property type="entry name" value="PHOSPHOPANTETHEINE"/>
    <property type="match status" value="1"/>
</dbReference>
<dbReference type="InterPro" id="IPR042104">
    <property type="entry name" value="PKS_dehydratase_sf"/>
</dbReference>
<dbReference type="SUPFAM" id="SSF53335">
    <property type="entry name" value="S-adenosyl-L-methionine-dependent methyltransferases"/>
    <property type="match status" value="1"/>
</dbReference>
<dbReference type="GO" id="GO:0008168">
    <property type="term" value="F:methyltransferase activity"/>
    <property type="evidence" value="ECO:0007669"/>
    <property type="project" value="UniProtKB-KW"/>
</dbReference>
<dbReference type="GO" id="GO:0031177">
    <property type="term" value="F:phosphopantetheine binding"/>
    <property type="evidence" value="ECO:0007669"/>
    <property type="project" value="InterPro"/>
</dbReference>
<dbReference type="Pfam" id="PF00550">
    <property type="entry name" value="PP-binding"/>
    <property type="match status" value="1"/>
</dbReference>
<evidence type="ECO:0000313" key="11">
    <source>
        <dbReference type="EMBL" id="TVY17494.1"/>
    </source>
</evidence>
<dbReference type="Gene3D" id="1.10.1200.10">
    <property type="entry name" value="ACP-like"/>
    <property type="match status" value="1"/>
</dbReference>
<dbReference type="SMART" id="SM00827">
    <property type="entry name" value="PKS_AT"/>
    <property type="match status" value="1"/>
</dbReference>
<dbReference type="InterPro" id="IPR036736">
    <property type="entry name" value="ACP-like_sf"/>
</dbReference>
<organism evidence="11 12">
    <name type="scientific">Lachnellula arida</name>
    <dbReference type="NCBI Taxonomy" id="1316785"/>
    <lineage>
        <taxon>Eukaryota</taxon>
        <taxon>Fungi</taxon>
        <taxon>Dikarya</taxon>
        <taxon>Ascomycota</taxon>
        <taxon>Pezizomycotina</taxon>
        <taxon>Leotiomycetes</taxon>
        <taxon>Helotiales</taxon>
        <taxon>Lachnaceae</taxon>
        <taxon>Lachnellula</taxon>
    </lineage>
</organism>
<dbReference type="InterPro" id="IPR001227">
    <property type="entry name" value="Ac_transferase_dom_sf"/>
</dbReference>
<dbReference type="InterPro" id="IPR009081">
    <property type="entry name" value="PP-bd_ACP"/>
</dbReference>
<keyword evidence="3" id="KW-0597">Phosphoprotein</keyword>
<dbReference type="Gene3D" id="3.30.70.3290">
    <property type="match status" value="1"/>
</dbReference>
<evidence type="ECO:0000259" key="10">
    <source>
        <dbReference type="PROSITE" id="PS52019"/>
    </source>
</evidence>
<name>A0A8T9BBT6_9HELO</name>
<dbReference type="SMART" id="SM00823">
    <property type="entry name" value="PKS_PP"/>
    <property type="match status" value="1"/>
</dbReference>
<dbReference type="Gene3D" id="3.10.129.110">
    <property type="entry name" value="Polyketide synthase dehydratase"/>
    <property type="match status" value="1"/>
</dbReference>
<dbReference type="InterPro" id="IPR050091">
    <property type="entry name" value="PKS_NRPS_Biosynth_Enz"/>
</dbReference>
<dbReference type="Pfam" id="PF00109">
    <property type="entry name" value="ketoacyl-synt"/>
    <property type="match status" value="1"/>
</dbReference>
<comment type="pathway">
    <text evidence="1">Secondary metabolite biosynthesis.</text>
</comment>
<dbReference type="InterPro" id="IPR018201">
    <property type="entry name" value="Ketoacyl_synth_AS"/>
</dbReference>
<evidence type="ECO:0000256" key="6">
    <source>
        <dbReference type="ARBA" id="ARBA00023268"/>
    </source>
</evidence>
<dbReference type="GO" id="GO:0006633">
    <property type="term" value="P:fatty acid biosynthetic process"/>
    <property type="evidence" value="ECO:0007669"/>
    <property type="project" value="InterPro"/>
</dbReference>
<protein>
    <submittedName>
        <fullName evidence="11">Methylphloroacetophenone synthase</fullName>
    </submittedName>
</protein>
<dbReference type="InterPro" id="IPR014043">
    <property type="entry name" value="Acyl_transferase_dom"/>
</dbReference>
<sequence>MSIASPPTTTVTLGDLHLPRILCLHGGGVNAEAFRVQCRGLFRSLNGTFRLVFPDAPYLSPADPGVMPTFADLQPFRRWLRWEIEQENPGPEAICGDIDRALHQAMINDNAMGATGDWAAIMGFSQGAKLGASLLLRQQLRAEKLGKDQAGSDFKFAILLAGRAPLVALDADLTDSLALADADELTTGAFAQVTGSFLQGSDHVLRLPTLHVHGKKDPGLANHRRLLTDFCKAGTTRVVEWDGDHRVVIQAADVAAVTKEILALSKQTGFESPLETTPSNNLSNGIVPVWSSGSPSFPEGFGDLPNLLRQLTTFDVNLKRVTSATSIDFLLQWLDSGHISLPIGDLPNVVSLPFAVLLEVTLFLQHLAKKNTGSDYSQTVQSLQQYGVQGFCTGFLTAAAIDFSGNEKQLAEYTATSLRLAMCIGAYIDQNALYAEPSSPVCALSVRWKEGQCSKSQVEDLLAGYTHAYIACITDVTCVTVTARASDERQLTEVIRAAGLRAKKISNNGRFHSAADHTAAAQTLKKFTRSVKGLEYPEASQLLAPLRRNDTGELITGDDSVTDIAIESILLHTADWYTTVRKTFDAFPTDRPRVTTFAFEEGVVPLSLSQRNETNHGVNGTYGVNGVNGINGINGINENLEAKYPPHSVAVVGMACRFPGADDVDKFWDLLQSGASMVREVPSDRLNLNNHRLADYANTKFWGNFIDDPESFDHRFFKKSAREAVSWDPEKRILLEVVYQALESAGHFGPAAADHPNDHGCYIGAVGNNYYDNVACHPPNAYSMLGTSRAFFSGRISHQFGFTGPAMTIDTACSSSLVAINAACRAIQSGECSRAVAGGTNVFTSPFDYQNLAAAGFLSSTGACKPFDASADGYCRGEGVAAVVLKPLSAAIEEGDHVLGVIVGSAVNQNHNDAHITVPCSSSQTAVYNKVLGMANASSSSVTYVEAHGTGTQVGDPIECQSIRDAFGGPHRKDILHFGSVKGHIGHTEASAGVAGLVKILLMMQRNTILGQASYSNLNPKIPALEPDMMAIPKKAQPWKTSSKLACINSYGAAGSNAVVAIREAMPVSTSTKRPTITAKQPFFISASSEASVVAYARKLLAYVEAERISSENTSHLLSDILFNLTDRSNHKLVYSVAKTVTDMKDLETILKSIVAGSETPTKDAGSGPRPVVLVFGGQEKDFIGLSEEAVEQSALFRSHLDTCDYELQLLGHGSLYPAIYQRESIQSLPTLHAALFAVQYASAKAWIDSGMRVNSIVGHSFGQLTALCISGCLSTQDAMKLVVGRAELINSSWGTERGSMISVQSDHAAVNSIIDAINAESPDNKLEIACFNHPTNHVVVGTTKAVDVFESHATSDDRLQQNLRVKRLNVTHGFHSALTEDILPGLERLANEVQWNNPTISIELATEEHIDQELGAWLIPHHMRNPVYFSSAVQRIAQKFPSCVWVEAGQGSSVMSLVKNCLKGKGQPLYCPSFLNGPNAISSVAETVVEVWKTGIPVQFWPYHRSERSHFEYKSLPSYQFEKTKHWLPFINHAAAEPASDMAPAIQTIPTHEFISFLEYSDSSKKEALFLIDPESERYMYLLNGHIASNQALAPASLYVELLSRAAMILTKNASYDTHVINMNSMQMKGAPIGLDSKKNIYIKLTRITPDVDYWDFEFSSKLKEGGDVQVHVIGKVGLGRRDDPALADTIMQWSALIGYKKCLSIMNNEDGEKMQGRHIYQALQKLIFFDEMYHGIKSISYQGHEAAGKVAATLDPKLSPNEALYDTPTIDGMMQFAGVLVNYFAHPSGKDVLLCQGINRIVTGGAFDITAGEWIAYSLLTEDTNERTVSDVYIFDKKSQQVVIAFIGFVFTRTSVSVLQRSLRSVNSGGSGANPTPAAAGVAPIPVAVAGASAESSKASKVLEVFHNVTDIPMDEISLGSTLEELGVDSLLVTEVLNEIQTAFGLEIDLNTFLFFPNVKAVCDYIDSALGIGAETPALAEAKVKDVAVRNVPTTAPDVESRPSLQRAQGIFADCKDAYEKAAVETKAVEFWEKCYPRQASLVLAYVVEAFAKLGCDMASIKAGDTAPIPHLPNHKQLVRQLYRVLEDGGLVTINDQGKFVRTTKLVDRTPAATIFQQIIPEFPLHASVHKIVQVVGSELAECLTGEKDGLQIVFGNKENKKTLDDLYENWPLVRSGTIALGEFLEKAMANADKPGVFRILEVGAGTGGTTKYIVRHLQKLGIPFEYVFTDLSPSLVAAAKRTFKDCPEMEFATLDIEKEPPTSWIGSFHFIISTNCVHATRNLTTSLTSLRALLRNDGVLTLVEITRNMFWLDIAVGLFEGWWLFEDGREHAVTPEWLWKEHMLRAGFDAVDWTDGEEPEARTIRVIAGFPTSLSC</sequence>
<evidence type="ECO:0000259" key="8">
    <source>
        <dbReference type="PROSITE" id="PS50075"/>
    </source>
</evidence>
<dbReference type="SUPFAM" id="SSF53474">
    <property type="entry name" value="alpha/beta-Hydrolases"/>
    <property type="match status" value="1"/>
</dbReference>
<dbReference type="InterPro" id="IPR014030">
    <property type="entry name" value="Ketoacyl_synth_N"/>
</dbReference>
<dbReference type="PROSITE" id="PS52004">
    <property type="entry name" value="KS3_2"/>
    <property type="match status" value="1"/>
</dbReference>
<dbReference type="InterPro" id="IPR020806">
    <property type="entry name" value="PKS_PP-bd"/>
</dbReference>
<feature type="domain" description="PKS/mFAS DH" evidence="10">
    <location>
        <begin position="1553"/>
        <end position="1862"/>
    </location>
</feature>
<feature type="domain" description="Carrier" evidence="8">
    <location>
        <begin position="1895"/>
        <end position="1972"/>
    </location>
</feature>
<dbReference type="InterPro" id="IPR013217">
    <property type="entry name" value="Methyltransf_12"/>
</dbReference>
<dbReference type="InterPro" id="IPR006162">
    <property type="entry name" value="Ppantetheine_attach_site"/>
</dbReference>
<dbReference type="SUPFAM" id="SSF55048">
    <property type="entry name" value="Probable ACP-binding domain of malonyl-CoA ACP transacylase"/>
    <property type="match status" value="1"/>
</dbReference>
<dbReference type="InterPro" id="IPR029063">
    <property type="entry name" value="SAM-dependent_MTases_sf"/>
</dbReference>
<proteinExistence type="predicted"/>
<dbReference type="InterPro" id="IPR014031">
    <property type="entry name" value="Ketoacyl_synth_C"/>
</dbReference>
<feature type="region of interest" description="C-terminal hotdog fold" evidence="7">
    <location>
        <begin position="1712"/>
        <end position="1862"/>
    </location>
</feature>
<dbReference type="InterPro" id="IPR016039">
    <property type="entry name" value="Thiolase-like"/>
</dbReference>
<reference evidence="11 12" key="1">
    <citation type="submission" date="2018-05" db="EMBL/GenBank/DDBJ databases">
        <title>Whole genome sequencing for identification of molecular markers to develop diagnostic detection tools for the regulated plant pathogen Lachnellula willkommii.</title>
        <authorList>
            <person name="Giroux E."/>
            <person name="Bilodeau G."/>
        </authorList>
    </citation>
    <scope>NUCLEOTIDE SEQUENCE [LARGE SCALE GENOMIC DNA]</scope>
    <source>
        <strain evidence="11 12">CBS 203.66</strain>
    </source>
</reference>
<dbReference type="Pfam" id="PF08242">
    <property type="entry name" value="Methyltransf_12"/>
    <property type="match status" value="1"/>
</dbReference>
<dbReference type="InterPro" id="IPR029058">
    <property type="entry name" value="AB_hydrolase_fold"/>
</dbReference>
<evidence type="ECO:0000256" key="2">
    <source>
        <dbReference type="ARBA" id="ARBA00022450"/>
    </source>
</evidence>
<dbReference type="Gene3D" id="3.40.50.1820">
    <property type="entry name" value="alpha/beta hydrolase"/>
    <property type="match status" value="1"/>
</dbReference>
<keyword evidence="4" id="KW-0489">Methyltransferase</keyword>
<comment type="caution">
    <text evidence="11">The sequence shown here is derived from an EMBL/GenBank/DDBJ whole genome shotgun (WGS) entry which is preliminary data.</text>
</comment>
<dbReference type="Pfam" id="PF03959">
    <property type="entry name" value="FSH1"/>
    <property type="match status" value="1"/>
</dbReference>
<keyword evidence="5" id="KW-0808">Transferase</keyword>
<dbReference type="Pfam" id="PF00698">
    <property type="entry name" value="Acyl_transf_1"/>
    <property type="match status" value="1"/>
</dbReference>
<dbReference type="InterPro" id="IPR020841">
    <property type="entry name" value="PKS_Beta-ketoAc_synthase_dom"/>
</dbReference>
<dbReference type="InterPro" id="IPR032088">
    <property type="entry name" value="SAT"/>
</dbReference>
<dbReference type="CDD" id="cd00833">
    <property type="entry name" value="PKS"/>
    <property type="match status" value="1"/>
</dbReference>
<dbReference type="PROSITE" id="PS50075">
    <property type="entry name" value="CARRIER"/>
    <property type="match status" value="1"/>
</dbReference>
<feature type="region of interest" description="N-terminal hotdog fold" evidence="7">
    <location>
        <begin position="1553"/>
        <end position="1685"/>
    </location>
</feature>
<dbReference type="GO" id="GO:0032259">
    <property type="term" value="P:methylation"/>
    <property type="evidence" value="ECO:0007669"/>
    <property type="project" value="UniProtKB-KW"/>
</dbReference>
<dbReference type="InterPro" id="IPR016036">
    <property type="entry name" value="Malonyl_transacylase_ACP-bd"/>
</dbReference>
<dbReference type="OrthoDB" id="429813at2759"/>
<dbReference type="SUPFAM" id="SSF47336">
    <property type="entry name" value="ACP-like"/>
    <property type="match status" value="1"/>
</dbReference>
<evidence type="ECO:0000313" key="12">
    <source>
        <dbReference type="Proteomes" id="UP000469559"/>
    </source>
</evidence>
<dbReference type="CDD" id="cd02440">
    <property type="entry name" value="AdoMet_MTases"/>
    <property type="match status" value="1"/>
</dbReference>
<evidence type="ECO:0000259" key="9">
    <source>
        <dbReference type="PROSITE" id="PS52004"/>
    </source>
</evidence>
<dbReference type="PANTHER" id="PTHR43775:SF21">
    <property type="entry name" value="NON-REDUCING POLYKETIDE SYNTHASE AUSA-RELATED"/>
    <property type="match status" value="1"/>
</dbReference>
<feature type="domain" description="Ketosynthase family 3 (KS3)" evidence="9">
    <location>
        <begin position="646"/>
        <end position="1064"/>
    </location>
</feature>
<dbReference type="Gene3D" id="3.40.366.10">
    <property type="entry name" value="Malonyl-Coenzyme A Acyl Carrier Protein, domain 2"/>
    <property type="match status" value="2"/>
</dbReference>
<dbReference type="PROSITE" id="PS00606">
    <property type="entry name" value="KS3_1"/>
    <property type="match status" value="1"/>
</dbReference>
<keyword evidence="2" id="KW-0596">Phosphopantetheine</keyword>
<feature type="active site" description="Proton acceptor; for dehydratase activity" evidence="7">
    <location>
        <position position="1587"/>
    </location>
</feature>
<dbReference type="GO" id="GO:0044550">
    <property type="term" value="P:secondary metabolite biosynthetic process"/>
    <property type="evidence" value="ECO:0007669"/>
    <property type="project" value="TreeGrafter"/>
</dbReference>
<dbReference type="InterPro" id="IPR041068">
    <property type="entry name" value="HTH_51"/>
</dbReference>
<dbReference type="Pfam" id="PF16073">
    <property type="entry name" value="SAT"/>
    <property type="match status" value="1"/>
</dbReference>
<dbReference type="Pfam" id="PF18558">
    <property type="entry name" value="HTH_51"/>
    <property type="match status" value="1"/>
</dbReference>
<dbReference type="SUPFAM" id="SSF52151">
    <property type="entry name" value="FabD/lysophospholipase-like"/>
    <property type="match status" value="1"/>
</dbReference>
<dbReference type="InterPro" id="IPR016035">
    <property type="entry name" value="Acyl_Trfase/lysoPLipase"/>
</dbReference>
<dbReference type="Proteomes" id="UP000469559">
    <property type="component" value="Unassembled WGS sequence"/>
</dbReference>
<evidence type="ECO:0000256" key="7">
    <source>
        <dbReference type="PROSITE-ProRule" id="PRU01363"/>
    </source>
</evidence>
<dbReference type="Pfam" id="PF02801">
    <property type="entry name" value="Ketoacyl-synt_C"/>
    <property type="match status" value="1"/>
</dbReference>
<dbReference type="Gene3D" id="3.40.47.10">
    <property type="match status" value="1"/>
</dbReference>
<evidence type="ECO:0000256" key="3">
    <source>
        <dbReference type="ARBA" id="ARBA00022553"/>
    </source>
</evidence>